<gene>
    <name evidence="3" type="ORF">ILT43_10310</name>
</gene>
<dbReference type="Pfam" id="PF23666">
    <property type="entry name" value="Rcc01698_C"/>
    <property type="match status" value="1"/>
</dbReference>
<feature type="domain" description="Tip attachment protein J" evidence="1">
    <location>
        <begin position="224"/>
        <end position="378"/>
    </location>
</feature>
<dbReference type="RefSeq" id="WP_204198884.1">
    <property type="nucleotide sequence ID" value="NZ_JAFEMC010000003.1"/>
</dbReference>
<dbReference type="InterPro" id="IPR056490">
    <property type="entry name" value="Rcc01698_C"/>
</dbReference>
<evidence type="ECO:0000259" key="2">
    <source>
        <dbReference type="Pfam" id="PF23666"/>
    </source>
</evidence>
<accession>A0ABS2D8B8</accession>
<evidence type="ECO:0000313" key="3">
    <source>
        <dbReference type="EMBL" id="MBM6576768.1"/>
    </source>
</evidence>
<keyword evidence="4" id="KW-1185">Reference proteome</keyword>
<protein>
    <submittedName>
        <fullName evidence="3">Phage tail protein</fullName>
    </submittedName>
</protein>
<feature type="domain" description="Rcc01698-like C-terminal" evidence="2">
    <location>
        <begin position="475"/>
        <end position="560"/>
    </location>
</feature>
<organism evidence="3 4">
    <name type="scientific">Sphingomonas longa</name>
    <dbReference type="NCBI Taxonomy" id="2778730"/>
    <lineage>
        <taxon>Bacteria</taxon>
        <taxon>Pseudomonadati</taxon>
        <taxon>Pseudomonadota</taxon>
        <taxon>Alphaproteobacteria</taxon>
        <taxon>Sphingomonadales</taxon>
        <taxon>Sphingomonadaceae</taxon>
        <taxon>Sphingomonas</taxon>
    </lineage>
</organism>
<dbReference type="Proteomes" id="UP000763641">
    <property type="component" value="Unassembled WGS sequence"/>
</dbReference>
<dbReference type="Pfam" id="PF13550">
    <property type="entry name" value="Phage-tail_3"/>
    <property type="match status" value="1"/>
</dbReference>
<evidence type="ECO:0000313" key="4">
    <source>
        <dbReference type="Proteomes" id="UP000763641"/>
    </source>
</evidence>
<reference evidence="3 4" key="1">
    <citation type="submission" date="2020-12" db="EMBL/GenBank/DDBJ databases">
        <title>Sphingomonas sp.</title>
        <authorList>
            <person name="Kim M.K."/>
        </authorList>
    </citation>
    <scope>NUCLEOTIDE SEQUENCE [LARGE SCALE GENOMIC DNA]</scope>
    <source>
        <strain evidence="3 4">BT552</strain>
    </source>
</reference>
<dbReference type="InterPro" id="IPR032876">
    <property type="entry name" value="J_dom"/>
</dbReference>
<comment type="caution">
    <text evidence="3">The sequence shown here is derived from an EMBL/GenBank/DDBJ whole genome shotgun (WGS) entry which is preliminary data.</text>
</comment>
<proteinExistence type="predicted"/>
<name>A0ABS2D8B8_9SPHN</name>
<evidence type="ECO:0000259" key="1">
    <source>
        <dbReference type="Pfam" id="PF13550"/>
    </source>
</evidence>
<dbReference type="EMBL" id="JAFEMC010000003">
    <property type="protein sequence ID" value="MBM6576768.1"/>
    <property type="molecule type" value="Genomic_DNA"/>
</dbReference>
<sequence length="709" mass="73050">MATLVLTGLGTAIGGPVGGAIGSLLGNAIDHATWARPRGRTGPRLTELRVQTSSYGSAIPLLFGTMRVAGTVIWSTDLIESRGRAGGGKGQPTTTSYSYSASFAVLLSARAIRGVGRIWADGKLLRGAAGDMKAAGVLRVHSGGEDQAVDPLIASADPVTPAYRGMAYAVFEGLALADFGNRIPSLTFEVIADEGAVTVGAIGAACGPVTGGGTATLDGFAASGTARDVLALMAQAGSGWWAADGDTVRWHQDGEAVLEIADPGVSAPGLDGAARQRTTAPADTVPGVVSVSHYDPARDWQAGLQRARGLAGSRREERVEMPAALGADAARTLAEAMLARARTERVRRVVTLGLDGMAIVPGRIVRVAGETGRWRVMEAAVEGLAMRLTLVPVTAATMSVAGTSGRVAGAADERIGATLLVLAETLPLDDTLLNQPRLTVIAAGEGRGWRSAALLWSADDGASWTPAGGTAASGIVGIVEQAPGEAPATLFDTAGAIVVRLARGDMMLTDADEAALDRGANLAVAGDELVQFGRAEPLGEGRWRLSRLLRGRRASGRMATGDAFAVLDGETARTIDLPIAAMGRTVRILATGLGDGAAVEGRLRLSGTSVRPPSPVGARVEPMPDGGAVVRWTRRSRLGWRWIDGVDVPRGEESERWAVTLDRGGAVEERVLDTAMLTLTAAECAGGPTMAVRQQGMWGDSAPLTITLG</sequence>